<feature type="compositionally biased region" description="Basic and acidic residues" evidence="1">
    <location>
        <begin position="22"/>
        <end position="46"/>
    </location>
</feature>
<dbReference type="Proteomes" id="UP000509383">
    <property type="component" value="Chromosome"/>
</dbReference>
<accession>A0A6J4EAS9</accession>
<dbReference type="AlphaFoldDB" id="A0A6J4EAS9"/>
<gene>
    <name evidence="2" type="ORF">TUM18999_46400</name>
</gene>
<dbReference type="KEGG" id="ptw:TUM18999_46400"/>
<protein>
    <submittedName>
        <fullName evidence="2">Uncharacterized protein</fullName>
    </submittedName>
</protein>
<sequence length="135" mass="14831">MTLAQERAAIRAGVSSSRASSLKRDLNSLETSRRRTQELNTLERKGLRPATRGRGVWVEPAATGGTGEGVAWPLTEQTTVDVDGDTVPDRTYYADLVLTTSEGIFTLEIPPVHIMKFRDADNVADHQVILAEPKR</sequence>
<name>A0A6J4EAS9_9PSED</name>
<dbReference type="RefSeq" id="WP_173180448.1">
    <property type="nucleotide sequence ID" value="NZ_AP023189.1"/>
</dbReference>
<reference evidence="2 3" key="1">
    <citation type="submission" date="2020-05" db="EMBL/GenBank/DDBJ databases">
        <title>Characterization of novel class B3 metallo-beta-lactamase from novel Pseudomonas species.</title>
        <authorList>
            <person name="Yamada K."/>
            <person name="Aoki K."/>
            <person name="Ishii Y."/>
        </authorList>
    </citation>
    <scope>NUCLEOTIDE SEQUENCE [LARGE SCALE GENOMIC DNA]</scope>
    <source>
        <strain evidence="2 3">TUM18999</strain>
    </source>
</reference>
<evidence type="ECO:0000313" key="2">
    <source>
        <dbReference type="EMBL" id="BCG26449.1"/>
    </source>
</evidence>
<proteinExistence type="predicted"/>
<organism evidence="2 3">
    <name type="scientific">Pseudomonas tohonis</name>
    <dbReference type="NCBI Taxonomy" id="2725477"/>
    <lineage>
        <taxon>Bacteria</taxon>
        <taxon>Pseudomonadati</taxon>
        <taxon>Pseudomonadota</taxon>
        <taxon>Gammaproteobacteria</taxon>
        <taxon>Pseudomonadales</taxon>
        <taxon>Pseudomonadaceae</taxon>
        <taxon>Pseudomonas</taxon>
    </lineage>
</organism>
<evidence type="ECO:0000313" key="3">
    <source>
        <dbReference type="Proteomes" id="UP000509383"/>
    </source>
</evidence>
<dbReference type="EMBL" id="AP023189">
    <property type="protein sequence ID" value="BCG26449.1"/>
    <property type="molecule type" value="Genomic_DNA"/>
</dbReference>
<feature type="region of interest" description="Disordered" evidence="1">
    <location>
        <begin position="1"/>
        <end position="53"/>
    </location>
</feature>
<evidence type="ECO:0000256" key="1">
    <source>
        <dbReference type="SAM" id="MobiDB-lite"/>
    </source>
</evidence>